<feature type="region of interest" description="Disordered" evidence="1">
    <location>
        <begin position="184"/>
        <end position="225"/>
    </location>
</feature>
<name>A0A8T2D9X9_9BRAS</name>
<dbReference type="AlphaFoldDB" id="A0A8T2D9X9"/>
<feature type="compositionally biased region" description="Polar residues" evidence="1">
    <location>
        <begin position="301"/>
        <end position="310"/>
    </location>
</feature>
<reference evidence="2 3" key="1">
    <citation type="submission" date="2020-12" db="EMBL/GenBank/DDBJ databases">
        <title>Concerted genomic and epigenomic changes stabilize Arabidopsis allopolyploids.</title>
        <authorList>
            <person name="Chen Z."/>
        </authorList>
    </citation>
    <scope>NUCLEOTIDE SEQUENCE [LARGE SCALE GENOMIC DNA]</scope>
    <source>
        <strain evidence="2">Allo738</strain>
        <tissue evidence="2">Leaf</tissue>
    </source>
</reference>
<keyword evidence="3" id="KW-1185">Reference proteome</keyword>
<feature type="region of interest" description="Disordered" evidence="1">
    <location>
        <begin position="278"/>
        <end position="310"/>
    </location>
</feature>
<evidence type="ECO:0000256" key="1">
    <source>
        <dbReference type="SAM" id="MobiDB-lite"/>
    </source>
</evidence>
<organism evidence="2 3">
    <name type="scientific">Arabidopsis thaliana x Arabidopsis arenosa</name>
    <dbReference type="NCBI Taxonomy" id="1240361"/>
    <lineage>
        <taxon>Eukaryota</taxon>
        <taxon>Viridiplantae</taxon>
        <taxon>Streptophyta</taxon>
        <taxon>Embryophyta</taxon>
        <taxon>Tracheophyta</taxon>
        <taxon>Spermatophyta</taxon>
        <taxon>Magnoliopsida</taxon>
        <taxon>eudicotyledons</taxon>
        <taxon>Gunneridae</taxon>
        <taxon>Pentapetalae</taxon>
        <taxon>rosids</taxon>
        <taxon>malvids</taxon>
        <taxon>Brassicales</taxon>
        <taxon>Brassicaceae</taxon>
        <taxon>Camelineae</taxon>
        <taxon>Arabidopsis</taxon>
    </lineage>
</organism>
<evidence type="ECO:0000313" key="2">
    <source>
        <dbReference type="EMBL" id="KAG7603841.1"/>
    </source>
</evidence>
<accession>A0A8T2D9X9</accession>
<protein>
    <submittedName>
        <fullName evidence="2">Uncharacterized protein</fullName>
    </submittedName>
</protein>
<feature type="compositionally biased region" description="Polar residues" evidence="1">
    <location>
        <begin position="278"/>
        <end position="294"/>
    </location>
</feature>
<dbReference type="Proteomes" id="UP000694240">
    <property type="component" value="Chromosome 5"/>
</dbReference>
<dbReference type="EMBL" id="JAEFBK010000005">
    <property type="protein sequence ID" value="KAG7603841.1"/>
    <property type="molecule type" value="Genomic_DNA"/>
</dbReference>
<proteinExistence type="predicted"/>
<sequence length="310" mass="34434">MLQQIMQGQAAGVMEAAKKMADLNSKIDKKFVEMGSGMESLNKRVQYIEGTTASTSTTPGYIPGKQIHSSKEYAHAISLRNGRELLPRGEPNPNTKDSVVPEGEDFYQDDVLADKTIEKPTQPQVPPATPSVEKTVAAKTKDAVFVPPPYKTTASIPWTSLAYILHSRVISGVLELLVLRKRENRTESHTSTKHTRSPVAEREAVRSAVHPDTSTRSQRRPGSPFCQIYSTAEERRQSILQFYSIAEATRQSTLPVHQLYSIAEEKNQYILAVDTLTRSQRPRSSPDHSVNQSTRPPPRPSNQSALNQTT</sequence>
<gene>
    <name evidence="2" type="ORF">ISN45_At05g028650</name>
</gene>
<evidence type="ECO:0000313" key="3">
    <source>
        <dbReference type="Proteomes" id="UP000694240"/>
    </source>
</evidence>
<comment type="caution">
    <text evidence="2">The sequence shown here is derived from an EMBL/GenBank/DDBJ whole genome shotgun (WGS) entry which is preliminary data.</text>
</comment>